<keyword evidence="1" id="KW-0812">Transmembrane</keyword>
<dbReference type="AlphaFoldDB" id="A0ABD3RVF0"/>
<gene>
    <name evidence="2" type="ORF">ACHAXA_007314</name>
</gene>
<proteinExistence type="predicted"/>
<reference evidence="2 3" key="1">
    <citation type="submission" date="2024-10" db="EMBL/GenBank/DDBJ databases">
        <title>Updated reference genomes for cyclostephanoid diatoms.</title>
        <authorList>
            <person name="Roberts W.R."/>
            <person name="Alverson A.J."/>
        </authorList>
    </citation>
    <scope>NUCLEOTIDE SEQUENCE [LARGE SCALE GENOMIC DNA]</scope>
    <source>
        <strain evidence="2 3">AJA228-03</strain>
    </source>
</reference>
<evidence type="ECO:0000313" key="2">
    <source>
        <dbReference type="EMBL" id="KAL3816196.1"/>
    </source>
</evidence>
<dbReference type="EMBL" id="JALLPB020000161">
    <property type="protein sequence ID" value="KAL3816196.1"/>
    <property type="molecule type" value="Genomic_DNA"/>
</dbReference>
<keyword evidence="1" id="KW-1133">Transmembrane helix</keyword>
<accession>A0ABD3RVF0</accession>
<name>A0ABD3RVF0_9STRA</name>
<comment type="caution">
    <text evidence="2">The sequence shown here is derived from an EMBL/GenBank/DDBJ whole genome shotgun (WGS) entry which is preliminary data.</text>
</comment>
<evidence type="ECO:0000313" key="3">
    <source>
        <dbReference type="Proteomes" id="UP001530377"/>
    </source>
</evidence>
<dbReference type="Proteomes" id="UP001530377">
    <property type="component" value="Unassembled WGS sequence"/>
</dbReference>
<keyword evidence="3" id="KW-1185">Reference proteome</keyword>
<organism evidence="2 3">
    <name type="scientific">Cyclostephanos tholiformis</name>
    <dbReference type="NCBI Taxonomy" id="382380"/>
    <lineage>
        <taxon>Eukaryota</taxon>
        <taxon>Sar</taxon>
        <taxon>Stramenopiles</taxon>
        <taxon>Ochrophyta</taxon>
        <taxon>Bacillariophyta</taxon>
        <taxon>Coscinodiscophyceae</taxon>
        <taxon>Thalassiosirophycidae</taxon>
        <taxon>Stephanodiscales</taxon>
        <taxon>Stephanodiscaceae</taxon>
        <taxon>Cyclostephanos</taxon>
    </lineage>
</organism>
<sequence>MTSLTGARQATNWRHPSRRGRRVASISSSPFAFIIAIAAVVVVAMAMAAAVAVVAAGAAPIFVESFEPPANPRSASSTSSSSWSSSSSLSSRSRTFVAIAAARRRSMSTVLRLSDDGGAGRTSASGEKPTIATGDTVFCKRSLPSLGIHENSSYEVTSIYVQYFDDETQRITRMPLGCLDDANVVASRRFGVGKNALYVTLYSPKYHAGGKGVGDVVVSPEEVGLTSVRDELVNATWLAVPGFFWVYVALSFYSTYHDKTGGSLADAFWGR</sequence>
<protein>
    <submittedName>
        <fullName evidence="2">Uncharacterized protein</fullName>
    </submittedName>
</protein>
<feature type="transmembrane region" description="Helical" evidence="1">
    <location>
        <begin position="31"/>
        <end position="63"/>
    </location>
</feature>
<keyword evidence="1" id="KW-0472">Membrane</keyword>
<evidence type="ECO:0000256" key="1">
    <source>
        <dbReference type="SAM" id="Phobius"/>
    </source>
</evidence>